<evidence type="ECO:0000256" key="3">
    <source>
        <dbReference type="ARBA" id="ARBA00022525"/>
    </source>
</evidence>
<feature type="domain" description="Crinkler effector protein N-terminal" evidence="5">
    <location>
        <begin position="13"/>
        <end position="86"/>
    </location>
</feature>
<accession>A0A2N0NP00</accession>
<dbReference type="GO" id="GO:0005576">
    <property type="term" value="C:extracellular region"/>
    <property type="evidence" value="ECO:0007669"/>
    <property type="project" value="UniProtKB-SubCell"/>
</dbReference>
<dbReference type="GO" id="GO:0043657">
    <property type="term" value="C:host cell"/>
    <property type="evidence" value="ECO:0007669"/>
    <property type="project" value="UniProtKB-SubCell"/>
</dbReference>
<dbReference type="InterPro" id="IPR045379">
    <property type="entry name" value="Crinkler_N"/>
</dbReference>
<feature type="region of interest" description="Disordered" evidence="4">
    <location>
        <begin position="187"/>
        <end position="206"/>
    </location>
</feature>
<proteinExistence type="predicted"/>
<organism evidence="6 7">
    <name type="scientific">Rhizophagus irregularis</name>
    <dbReference type="NCBI Taxonomy" id="588596"/>
    <lineage>
        <taxon>Eukaryota</taxon>
        <taxon>Fungi</taxon>
        <taxon>Fungi incertae sedis</taxon>
        <taxon>Mucoromycota</taxon>
        <taxon>Glomeromycotina</taxon>
        <taxon>Glomeromycetes</taxon>
        <taxon>Glomerales</taxon>
        <taxon>Glomeraceae</taxon>
        <taxon>Rhizophagus</taxon>
    </lineage>
</organism>
<reference evidence="6 7" key="2">
    <citation type="submission" date="2017-09" db="EMBL/GenBank/DDBJ databases">
        <title>Extensive intraspecific genome diversity in a model arbuscular mycorrhizal fungus.</title>
        <authorList>
            <person name="Chen E.C."/>
            <person name="Morin E."/>
            <person name="Beaudet D."/>
            <person name="Noel J."/>
            <person name="Ndikumana S."/>
            <person name="Charron P."/>
            <person name="St-Onge C."/>
            <person name="Giorgi J."/>
            <person name="Grigoriev I.V."/>
            <person name="Roux C."/>
            <person name="Martin F.M."/>
            <person name="Corradi N."/>
        </authorList>
    </citation>
    <scope>NUCLEOTIDE SEQUENCE [LARGE SCALE GENOMIC DNA]</scope>
    <source>
        <strain evidence="6 7">A5</strain>
    </source>
</reference>
<sequence length="206" mass="23153">MARNTLVNAFSVNVSELKNAIKAEKALEFDDFLADKLRLWKVPVSDDYIDPLSNLSLKNKEELLAIRKILKYFPDSPPGKHIYVLISPLEITATLSQEQELLEEVTSLQALLNKSIHGPNGHGPVNFAIDLLQTARTVSITECKASEIEEDDIIRGSHHFKDENMQVKVEKVLGYITWLLEKAQKPDSALDVDKEKVGGQPYKLES</sequence>
<name>A0A2N0NP00_9GLOM</name>
<evidence type="ECO:0000256" key="1">
    <source>
        <dbReference type="ARBA" id="ARBA00004340"/>
    </source>
</evidence>
<evidence type="ECO:0000256" key="2">
    <source>
        <dbReference type="ARBA" id="ARBA00004613"/>
    </source>
</evidence>
<protein>
    <recommendedName>
        <fullName evidence="5">Crinkler effector protein N-terminal domain-containing protein</fullName>
    </recommendedName>
</protein>
<dbReference type="Pfam" id="PF20147">
    <property type="entry name" value="Crinkler"/>
    <property type="match status" value="1"/>
</dbReference>
<dbReference type="Proteomes" id="UP000232722">
    <property type="component" value="Unassembled WGS sequence"/>
</dbReference>
<dbReference type="EMBL" id="LLXJ01003984">
    <property type="protein sequence ID" value="PKB96302.1"/>
    <property type="molecule type" value="Genomic_DNA"/>
</dbReference>
<dbReference type="VEuPathDB" id="FungiDB:RhiirA1_541366"/>
<comment type="caution">
    <text evidence="6">The sequence shown here is derived from an EMBL/GenBank/DDBJ whole genome shotgun (WGS) entry which is preliminary data.</text>
</comment>
<keyword evidence="3" id="KW-0964">Secreted</keyword>
<evidence type="ECO:0000313" key="6">
    <source>
        <dbReference type="EMBL" id="PKB96302.1"/>
    </source>
</evidence>
<evidence type="ECO:0000313" key="7">
    <source>
        <dbReference type="Proteomes" id="UP000232722"/>
    </source>
</evidence>
<evidence type="ECO:0000259" key="5">
    <source>
        <dbReference type="Pfam" id="PF20147"/>
    </source>
</evidence>
<dbReference type="VEuPathDB" id="FungiDB:RhiirFUN_016813"/>
<evidence type="ECO:0000256" key="4">
    <source>
        <dbReference type="SAM" id="MobiDB-lite"/>
    </source>
</evidence>
<comment type="subcellular location">
    <subcellularLocation>
        <location evidence="1">Host cell</location>
    </subcellularLocation>
    <subcellularLocation>
        <location evidence="2">Secreted</location>
    </subcellularLocation>
</comment>
<reference evidence="6 7" key="1">
    <citation type="submission" date="2016-04" db="EMBL/GenBank/DDBJ databases">
        <title>Genome analyses suggest a sexual origin of heterokaryosis in a supposedly ancient asexual fungus.</title>
        <authorList>
            <person name="Ropars J."/>
            <person name="Sedzielewska K."/>
            <person name="Noel J."/>
            <person name="Charron P."/>
            <person name="Farinelli L."/>
            <person name="Marton T."/>
            <person name="Kruger M."/>
            <person name="Pelin A."/>
            <person name="Brachmann A."/>
            <person name="Corradi N."/>
        </authorList>
    </citation>
    <scope>NUCLEOTIDE SEQUENCE [LARGE SCALE GENOMIC DNA]</scope>
    <source>
        <strain evidence="6 7">A5</strain>
    </source>
</reference>
<dbReference type="AlphaFoldDB" id="A0A2N0NP00"/>
<gene>
    <name evidence="6" type="ORF">RhiirA5_435054</name>
</gene>